<gene>
    <name evidence="2" type="ORF">SG34_012950</name>
    <name evidence="3" type="ORF">SG34_030275</name>
    <name evidence="4" type="ORF">SG34_030320</name>
    <name evidence="5" type="ORF">SG34_033680</name>
</gene>
<reference evidence="3 6" key="1">
    <citation type="journal article" date="2015" name="Genome Announc.">
        <title>Draft Genome Sequences of Marine Isolates of Thalassomonas viridans and Thalassomonas actiniarum.</title>
        <authorList>
            <person name="Olonade I."/>
            <person name="van Zyl L.J."/>
            <person name="Trindade M."/>
        </authorList>
    </citation>
    <scope>NUCLEOTIDE SEQUENCE [LARGE SCALE GENOMIC DNA]</scope>
    <source>
        <strain evidence="3 6">XOM25</strain>
    </source>
</reference>
<dbReference type="PANTHER" id="PTHR46889:SF4">
    <property type="entry name" value="TRANSPOSASE INSO FOR INSERTION SEQUENCE ELEMENT IS911B-RELATED"/>
    <property type="match status" value="1"/>
</dbReference>
<evidence type="ECO:0000313" key="2">
    <source>
        <dbReference type="EMBL" id="WDE08238.1"/>
    </source>
</evidence>
<dbReference type="KEGG" id="tvd:SG34_030320"/>
<evidence type="ECO:0000313" key="5">
    <source>
        <dbReference type="EMBL" id="WDE09346.1"/>
    </source>
</evidence>
<dbReference type="NCBIfam" id="NF033516">
    <property type="entry name" value="transpos_IS3"/>
    <property type="match status" value="1"/>
</dbReference>
<keyword evidence="6" id="KW-1185">Reference proteome</keyword>
<dbReference type="KEGG" id="tvd:SG34_012950"/>
<dbReference type="Pfam" id="PF13333">
    <property type="entry name" value="rve_2"/>
    <property type="match status" value="1"/>
</dbReference>
<dbReference type="InterPro" id="IPR036397">
    <property type="entry name" value="RNaseH_sf"/>
</dbReference>
<sequence>MENGARYFKKGRSLLCEGKRIRFQFICENKKTWPVLQMCRVMEVSSSAFYDWCNRPIAPDNRQNRLDEDARKLFTEHRQTLGSRRMVKALIKLGHQVGRFKVRRMMARLGLIARYPKKFKVTTDSAHHYGIAPNILDRQFDVNQPNQVWTTDITCVWTLQGWVYLAAIMDLSNRQIVGWAIDDHMRTELCVKALQMAYWRRKPGKGLIHHSDRGSQYASDKYRKHLRTMGMQASMSGKGDCWDNAPTERFFRSLKYEQLNYQSFRTKSEAKLSILDYLAYYNSKRPHSKLGYVSPMEYEQIELADVA</sequence>
<dbReference type="KEGG" id="tvd:SG34_033680"/>
<evidence type="ECO:0000313" key="3">
    <source>
        <dbReference type="EMBL" id="WDE09306.1"/>
    </source>
</evidence>
<dbReference type="Proteomes" id="UP000032352">
    <property type="component" value="Chromosome"/>
</dbReference>
<dbReference type="InterPro" id="IPR048020">
    <property type="entry name" value="Transpos_IS3"/>
</dbReference>
<dbReference type="PANTHER" id="PTHR46889">
    <property type="entry name" value="TRANSPOSASE INSF FOR INSERTION SEQUENCE IS3B-RELATED"/>
    <property type="match status" value="1"/>
</dbReference>
<dbReference type="PROSITE" id="PS50994">
    <property type="entry name" value="INTEGRASE"/>
    <property type="match status" value="1"/>
</dbReference>
<evidence type="ECO:0000313" key="6">
    <source>
        <dbReference type="Proteomes" id="UP000032352"/>
    </source>
</evidence>
<organism evidence="3 6">
    <name type="scientific">Thalassomonas viridans</name>
    <dbReference type="NCBI Taxonomy" id="137584"/>
    <lineage>
        <taxon>Bacteria</taxon>
        <taxon>Pseudomonadati</taxon>
        <taxon>Pseudomonadota</taxon>
        <taxon>Gammaproteobacteria</taxon>
        <taxon>Alteromonadales</taxon>
        <taxon>Colwelliaceae</taxon>
        <taxon>Thalassomonas</taxon>
    </lineage>
</organism>
<dbReference type="AlphaFoldDB" id="A0AAE9Z9Q4"/>
<dbReference type="KEGG" id="tvd:SG34_030275"/>
<dbReference type="EMBL" id="CP059734">
    <property type="protein sequence ID" value="WDE09346.1"/>
    <property type="molecule type" value="Genomic_DNA"/>
</dbReference>
<evidence type="ECO:0000313" key="4">
    <source>
        <dbReference type="EMBL" id="WDE09307.1"/>
    </source>
</evidence>
<dbReference type="Proteomes" id="UP000032352">
    <property type="component" value="Chromosome pTvir"/>
</dbReference>
<dbReference type="Gene3D" id="3.30.420.10">
    <property type="entry name" value="Ribonuclease H-like superfamily/Ribonuclease H"/>
    <property type="match status" value="1"/>
</dbReference>
<reference evidence="3" key="2">
    <citation type="submission" date="2020-07" db="EMBL/GenBank/DDBJ databases">
        <authorList>
            <person name="van Zyl L.J."/>
            <person name="Busche T."/>
            <person name="Ruckert C."/>
            <person name="Kalinowski J."/>
            <person name="Trindade M.I."/>
        </authorList>
    </citation>
    <scope>NUCLEOTIDE SEQUENCE</scope>
    <source>
        <strain evidence="3">XOM25</strain>
    </source>
</reference>
<protein>
    <submittedName>
        <fullName evidence="3">IS3 family transposase</fullName>
    </submittedName>
</protein>
<accession>A0AAE9Z9Q4</accession>
<feature type="domain" description="Integrase catalytic" evidence="1">
    <location>
        <begin position="141"/>
        <end position="303"/>
    </location>
</feature>
<dbReference type="Pfam" id="PF00665">
    <property type="entry name" value="rve"/>
    <property type="match status" value="1"/>
</dbReference>
<reference evidence="3 6" key="3">
    <citation type="journal article" date="2022" name="Mar. Drugs">
        <title>Bioassay-Guided Fractionation Leads to the Detection of Cholic Acid Generated by the Rare Thalassomonas sp.</title>
        <authorList>
            <person name="Pheiffer F."/>
            <person name="Schneider Y.K."/>
            <person name="Hansen E.H."/>
            <person name="Andersen J.H."/>
            <person name="Isaksson J."/>
            <person name="Busche T."/>
            <person name="R C."/>
            <person name="Kalinowski J."/>
            <person name="Zyl L.V."/>
            <person name="Trindade M."/>
        </authorList>
    </citation>
    <scope>NUCLEOTIDE SEQUENCE [LARGE SCALE GENOMIC DNA]</scope>
    <source>
        <strain evidence="3 6">XOM25</strain>
    </source>
</reference>
<evidence type="ECO:0000259" key="1">
    <source>
        <dbReference type="PROSITE" id="PS50994"/>
    </source>
</evidence>
<dbReference type="SUPFAM" id="SSF53098">
    <property type="entry name" value="Ribonuclease H-like"/>
    <property type="match status" value="1"/>
</dbReference>
<dbReference type="InterPro" id="IPR025948">
    <property type="entry name" value="HTH-like_dom"/>
</dbReference>
<dbReference type="Pfam" id="PF13276">
    <property type="entry name" value="HTH_21"/>
    <property type="match status" value="1"/>
</dbReference>
<name>A0AAE9Z9Q4_9GAMM</name>
<dbReference type="GO" id="GO:0015074">
    <property type="term" value="P:DNA integration"/>
    <property type="evidence" value="ECO:0007669"/>
    <property type="project" value="InterPro"/>
</dbReference>
<dbReference type="GO" id="GO:0003676">
    <property type="term" value="F:nucleic acid binding"/>
    <property type="evidence" value="ECO:0007669"/>
    <property type="project" value="InterPro"/>
</dbReference>
<dbReference type="EMBL" id="CP059734">
    <property type="protein sequence ID" value="WDE09306.1"/>
    <property type="molecule type" value="Genomic_DNA"/>
</dbReference>
<dbReference type="EMBL" id="CP059734">
    <property type="protein sequence ID" value="WDE09307.1"/>
    <property type="molecule type" value="Genomic_DNA"/>
</dbReference>
<dbReference type="InterPro" id="IPR001584">
    <property type="entry name" value="Integrase_cat-core"/>
</dbReference>
<dbReference type="InterPro" id="IPR050900">
    <property type="entry name" value="Transposase_IS3/IS150/IS904"/>
</dbReference>
<dbReference type="RefSeq" id="WP_152647348.1">
    <property type="nucleotide sequence ID" value="NZ_CP059733.1"/>
</dbReference>
<proteinExistence type="predicted"/>
<dbReference type="EMBL" id="CP059733">
    <property type="protein sequence ID" value="WDE08238.1"/>
    <property type="molecule type" value="Genomic_DNA"/>
</dbReference>
<dbReference type="InterPro" id="IPR012337">
    <property type="entry name" value="RNaseH-like_sf"/>
</dbReference>